<dbReference type="FunFam" id="1.10.10.10:FF:000001">
    <property type="entry name" value="LysR family transcriptional regulator"/>
    <property type="match status" value="1"/>
</dbReference>
<sequence length="315" mass="35401">MNLDFLQTFIKIARYGNLTKVAEELGISQPAITKQLKVLEQEFGAELLHRGQKQVSLTEAGTVLELYAQQIVNLMDKAKYDISKLHKTVSGKLCIAASTIPGHYILPFVAGEFCQEFPQVQLTLEDGDTDEVIKKVLDKSVHIGAVGDCPGHPQLICQHFFTDRLILIVPASHQWAKEKRISLKEMKKGIFVWREKGSGTRKSIERILAAQDVDADKLKIAMELGSTESVITAVEAGYGVSFVSKWSVQNELQTGRIKEVEVIGFDGTRDLYFVYLKSDIIPRTVETFISFANSVTIKEKLIKYLNRSEIKRIQK</sequence>
<comment type="similarity">
    <text evidence="1">Belongs to the LysR transcriptional regulatory family.</text>
</comment>
<dbReference type="InterPro" id="IPR036390">
    <property type="entry name" value="WH_DNA-bd_sf"/>
</dbReference>
<dbReference type="GO" id="GO:0003700">
    <property type="term" value="F:DNA-binding transcription factor activity"/>
    <property type="evidence" value="ECO:0007669"/>
    <property type="project" value="InterPro"/>
</dbReference>
<accession>D5XDG1</accession>
<keyword evidence="4" id="KW-0804">Transcription</keyword>
<dbReference type="OrthoDB" id="9785745at2"/>
<evidence type="ECO:0000313" key="6">
    <source>
        <dbReference type="EMBL" id="ADG81809.1"/>
    </source>
</evidence>
<protein>
    <submittedName>
        <fullName evidence="6">Transcriptional regulator, LysR family</fullName>
    </submittedName>
</protein>
<evidence type="ECO:0000313" key="7">
    <source>
        <dbReference type="Proteomes" id="UP000002377"/>
    </source>
</evidence>
<dbReference type="EMBL" id="CP002028">
    <property type="protein sequence ID" value="ADG81809.1"/>
    <property type="molecule type" value="Genomic_DNA"/>
</dbReference>
<dbReference type="eggNOG" id="COG0583">
    <property type="taxonomic scope" value="Bacteria"/>
</dbReference>
<dbReference type="STRING" id="635013.TherJR_0943"/>
<dbReference type="InterPro" id="IPR047788">
    <property type="entry name" value="LysR-like_Sec_metab"/>
</dbReference>
<dbReference type="Gene3D" id="1.10.10.10">
    <property type="entry name" value="Winged helix-like DNA-binding domain superfamily/Winged helix DNA-binding domain"/>
    <property type="match status" value="1"/>
</dbReference>
<dbReference type="InterPro" id="IPR000847">
    <property type="entry name" value="LysR_HTH_N"/>
</dbReference>
<feature type="domain" description="HTH lysR-type" evidence="5">
    <location>
        <begin position="1"/>
        <end position="58"/>
    </location>
</feature>
<dbReference type="InterPro" id="IPR036388">
    <property type="entry name" value="WH-like_DNA-bd_sf"/>
</dbReference>
<dbReference type="Pfam" id="PF00126">
    <property type="entry name" value="HTH_1"/>
    <property type="match status" value="1"/>
</dbReference>
<dbReference type="KEGG" id="tjr:TherJR_0943"/>
<dbReference type="GO" id="GO:0000976">
    <property type="term" value="F:transcription cis-regulatory region binding"/>
    <property type="evidence" value="ECO:0007669"/>
    <property type="project" value="TreeGrafter"/>
</dbReference>
<keyword evidence="7" id="KW-1185">Reference proteome</keyword>
<dbReference type="CDD" id="cd08420">
    <property type="entry name" value="PBP2_CysL_like"/>
    <property type="match status" value="1"/>
</dbReference>
<evidence type="ECO:0000256" key="3">
    <source>
        <dbReference type="ARBA" id="ARBA00023125"/>
    </source>
</evidence>
<keyword evidence="3" id="KW-0238">DNA-binding</keyword>
<dbReference type="NCBIfam" id="NF040786">
    <property type="entry name" value="LysR_Sec_metab"/>
    <property type="match status" value="1"/>
</dbReference>
<gene>
    <name evidence="6" type="ordered locus">TherJR_0943</name>
</gene>
<evidence type="ECO:0000256" key="1">
    <source>
        <dbReference type="ARBA" id="ARBA00009437"/>
    </source>
</evidence>
<dbReference type="Proteomes" id="UP000002377">
    <property type="component" value="Chromosome"/>
</dbReference>
<keyword evidence="2" id="KW-0805">Transcription regulation</keyword>
<dbReference type="Gene3D" id="3.40.190.290">
    <property type="match status" value="1"/>
</dbReference>
<proteinExistence type="inferred from homology"/>
<dbReference type="HOGENOM" id="CLU_039613_6_1_9"/>
<dbReference type="InterPro" id="IPR005119">
    <property type="entry name" value="LysR_subst-bd"/>
</dbReference>
<evidence type="ECO:0000256" key="4">
    <source>
        <dbReference type="ARBA" id="ARBA00023163"/>
    </source>
</evidence>
<dbReference type="RefSeq" id="WP_013119828.1">
    <property type="nucleotide sequence ID" value="NC_014152.1"/>
</dbReference>
<evidence type="ECO:0000259" key="5">
    <source>
        <dbReference type="PROSITE" id="PS50931"/>
    </source>
</evidence>
<organism evidence="6 7">
    <name type="scientific">Thermincola potens (strain JR)</name>
    <dbReference type="NCBI Taxonomy" id="635013"/>
    <lineage>
        <taxon>Bacteria</taxon>
        <taxon>Bacillati</taxon>
        <taxon>Bacillota</taxon>
        <taxon>Clostridia</taxon>
        <taxon>Eubacteriales</taxon>
        <taxon>Thermincolaceae</taxon>
        <taxon>Thermincola</taxon>
    </lineage>
</organism>
<dbReference type="PRINTS" id="PR00039">
    <property type="entry name" value="HTHLYSR"/>
</dbReference>
<dbReference type="SUPFAM" id="SSF53850">
    <property type="entry name" value="Periplasmic binding protein-like II"/>
    <property type="match status" value="1"/>
</dbReference>
<dbReference type="PROSITE" id="PS50931">
    <property type="entry name" value="HTH_LYSR"/>
    <property type="match status" value="1"/>
</dbReference>
<evidence type="ECO:0000256" key="2">
    <source>
        <dbReference type="ARBA" id="ARBA00023015"/>
    </source>
</evidence>
<dbReference type="AlphaFoldDB" id="D5XDG1"/>
<dbReference type="SUPFAM" id="SSF46785">
    <property type="entry name" value="Winged helix' DNA-binding domain"/>
    <property type="match status" value="1"/>
</dbReference>
<reference evidence="6 7" key="1">
    <citation type="submission" date="2010-05" db="EMBL/GenBank/DDBJ databases">
        <title>Complete sequence of Thermincola sp. JR.</title>
        <authorList>
            <consortium name="US DOE Joint Genome Institute"/>
            <person name="Lucas S."/>
            <person name="Copeland A."/>
            <person name="Lapidus A."/>
            <person name="Cheng J.-F."/>
            <person name="Bruce D."/>
            <person name="Goodwin L."/>
            <person name="Pitluck S."/>
            <person name="Chertkov O."/>
            <person name="Detter J.C."/>
            <person name="Han C."/>
            <person name="Tapia R."/>
            <person name="Land M."/>
            <person name="Hauser L."/>
            <person name="Kyrpides N."/>
            <person name="Mikhailova N."/>
            <person name="Hazen T.C."/>
            <person name="Woyke T."/>
        </authorList>
    </citation>
    <scope>NUCLEOTIDE SEQUENCE [LARGE SCALE GENOMIC DNA]</scope>
    <source>
        <strain evidence="6 7">JR</strain>
    </source>
</reference>
<dbReference type="PANTHER" id="PTHR30126:SF40">
    <property type="entry name" value="HTH-TYPE TRANSCRIPTIONAL REGULATOR GLTR"/>
    <property type="match status" value="1"/>
</dbReference>
<name>D5XDG1_THEPJ</name>
<dbReference type="PANTHER" id="PTHR30126">
    <property type="entry name" value="HTH-TYPE TRANSCRIPTIONAL REGULATOR"/>
    <property type="match status" value="1"/>
</dbReference>
<dbReference type="Pfam" id="PF03466">
    <property type="entry name" value="LysR_substrate"/>
    <property type="match status" value="1"/>
</dbReference>